<reference evidence="1 2" key="1">
    <citation type="submission" date="2009-09" db="EMBL/GenBank/DDBJ databases">
        <authorList>
            <person name="Qin X."/>
            <person name="Bachman B."/>
            <person name="Battles P."/>
            <person name="Bell A."/>
            <person name="Bess C."/>
            <person name="Bickham C."/>
            <person name="Chaboub L."/>
            <person name="Chen D."/>
            <person name="Coyle M."/>
            <person name="Deiros D.R."/>
            <person name="Dinh H."/>
            <person name="Forbes L."/>
            <person name="Fowler G."/>
            <person name="Francisco L."/>
            <person name="Fu Q."/>
            <person name="Gubbala S."/>
            <person name="Hale W."/>
            <person name="Han Y."/>
            <person name="Hemphill L."/>
            <person name="Highlander S.K."/>
            <person name="Hirani K."/>
            <person name="Hogues M."/>
            <person name="Jackson L."/>
            <person name="Jakkamsetti A."/>
            <person name="Javaid M."/>
            <person name="Jiang H."/>
            <person name="Korchina V."/>
            <person name="Kovar C."/>
            <person name="Lara F."/>
            <person name="Lee S."/>
            <person name="Mata R."/>
            <person name="Mathew T."/>
            <person name="Moen C."/>
            <person name="Morales K."/>
            <person name="Munidasa M."/>
            <person name="Nazareth L."/>
            <person name="Ngo R."/>
            <person name="Nguyen L."/>
            <person name="Okwuonu G."/>
            <person name="Ongeri F."/>
            <person name="Patil S."/>
            <person name="Petrosino J."/>
            <person name="Pham C."/>
            <person name="Pham P."/>
            <person name="Pu L.-L."/>
            <person name="Puazo M."/>
            <person name="Raj R."/>
            <person name="Reid J."/>
            <person name="Rouhana J."/>
            <person name="Saada N."/>
            <person name="Shang Y."/>
            <person name="Simmons D."/>
            <person name="Thornton R."/>
            <person name="Warren J."/>
            <person name="Weissenberger G."/>
            <person name="Zhang J."/>
            <person name="Zhang L."/>
            <person name="Zhou C."/>
            <person name="Zhu D."/>
            <person name="Muzny D."/>
            <person name="Worley K."/>
            <person name="Gibbs R."/>
        </authorList>
    </citation>
    <scope>NUCLEOTIDE SEQUENCE [LARGE SCALE GENOMIC DNA]</scope>
    <source>
        <strain evidence="1 2">DSM 13335</strain>
    </source>
</reference>
<dbReference type="Proteomes" id="UP000004115">
    <property type="component" value="Unassembled WGS sequence"/>
</dbReference>
<protein>
    <submittedName>
        <fullName evidence="1">Uncharacterized protein</fullName>
    </submittedName>
</protein>
<dbReference type="EMBL" id="ACLN01000004">
    <property type="protein sequence ID" value="EEW51946.1"/>
    <property type="molecule type" value="Genomic_DNA"/>
</dbReference>
<evidence type="ECO:0000313" key="1">
    <source>
        <dbReference type="EMBL" id="EEW51946.1"/>
    </source>
</evidence>
<sequence>MSNSSKKRVDFIPQLDFVQDLNYLSKLDLTILNGAKDAVSILRDGL</sequence>
<accession>C8PAZ7</accession>
<organism evidence="1 2">
    <name type="scientific">Lactobacillus iners DSM 13335</name>
    <dbReference type="NCBI Taxonomy" id="525328"/>
    <lineage>
        <taxon>Bacteria</taxon>
        <taxon>Bacillati</taxon>
        <taxon>Bacillota</taxon>
        <taxon>Bacilli</taxon>
        <taxon>Lactobacillales</taxon>
        <taxon>Lactobacillaceae</taxon>
        <taxon>Lactobacillus</taxon>
    </lineage>
</organism>
<gene>
    <name evidence="1" type="ORF">HMPREF0520_0267</name>
</gene>
<keyword evidence="2" id="KW-1185">Reference proteome</keyword>
<dbReference type="HOGENOM" id="CLU_209743_0_0_9"/>
<evidence type="ECO:0000313" key="2">
    <source>
        <dbReference type="Proteomes" id="UP000004115"/>
    </source>
</evidence>
<name>C8PAZ7_9LACO</name>
<dbReference type="AlphaFoldDB" id="C8PAZ7"/>
<proteinExistence type="predicted"/>
<comment type="caution">
    <text evidence="1">The sequence shown here is derived from an EMBL/GenBank/DDBJ whole genome shotgun (WGS) entry which is preliminary data.</text>
</comment>